<evidence type="ECO:0000313" key="2">
    <source>
        <dbReference type="EMBL" id="GGL80583.1"/>
    </source>
</evidence>
<reference evidence="2" key="1">
    <citation type="journal article" date="2014" name="Int. J. Syst. Evol. Microbiol.">
        <title>Complete genome of a new Firmicutes species belonging to the dominant human colonic microbiota ('Ruminococcus bicirculans') reveals two chromosomes and a selective capacity to utilize plant glucans.</title>
        <authorList>
            <consortium name="NISC Comparative Sequencing Program"/>
            <person name="Wegmann U."/>
            <person name="Louis P."/>
            <person name="Goesmann A."/>
            <person name="Henrissat B."/>
            <person name="Duncan S.H."/>
            <person name="Flint H.J."/>
        </authorList>
    </citation>
    <scope>NUCLEOTIDE SEQUENCE</scope>
    <source>
        <strain evidence="2">CGMCC 4.5581</strain>
    </source>
</reference>
<reference evidence="5" key="2">
    <citation type="journal article" date="2019" name="Int. J. Syst. Evol. Microbiol.">
        <title>The Global Catalogue of Microorganisms (GCM) 10K type strain sequencing project: providing services to taxonomists for standard genome sequencing and annotation.</title>
        <authorList>
            <consortium name="The Broad Institute Genomics Platform"/>
            <consortium name="The Broad Institute Genome Sequencing Center for Infectious Disease"/>
            <person name="Wu L."/>
            <person name="Ma J."/>
        </authorList>
    </citation>
    <scope>NUCLEOTIDE SEQUENCE [LARGE SCALE GENOMIC DNA]</scope>
    <source>
        <strain evidence="5">CGMCC 4.5581</strain>
    </source>
</reference>
<name>A0A846M2Q0_9ACTN</name>
<evidence type="ECO:0000313" key="3">
    <source>
        <dbReference type="EMBL" id="NIH69919.1"/>
    </source>
</evidence>
<dbReference type="EMBL" id="JAAMPA010000003">
    <property type="protein sequence ID" value="NIH69919.1"/>
    <property type="molecule type" value="Genomic_DNA"/>
</dbReference>
<sequence>MSVTDALAVVGAFVCACFVLVGLVHLRTAVVGGECRPPLREDVRGNLAMVSLSTGLVFSESFLLATLVWTVVA</sequence>
<gene>
    <name evidence="3" type="ORF">FB380_004417</name>
    <name evidence="2" type="ORF">GCM10011589_41040</name>
</gene>
<organism evidence="3 4">
    <name type="scientific">Modestobacter marinus</name>
    <dbReference type="NCBI Taxonomy" id="477641"/>
    <lineage>
        <taxon>Bacteria</taxon>
        <taxon>Bacillati</taxon>
        <taxon>Actinomycetota</taxon>
        <taxon>Actinomycetes</taxon>
        <taxon>Geodermatophilales</taxon>
        <taxon>Geodermatophilaceae</taxon>
        <taxon>Modestobacter</taxon>
    </lineage>
</organism>
<keyword evidence="1" id="KW-1133">Transmembrane helix</keyword>
<comment type="caution">
    <text evidence="3">The sequence shown here is derived from an EMBL/GenBank/DDBJ whole genome shotgun (WGS) entry which is preliminary data.</text>
</comment>
<dbReference type="RefSeq" id="WP_166757474.1">
    <property type="nucleotide sequence ID" value="NZ_BAABJU010000011.1"/>
</dbReference>
<proteinExistence type="predicted"/>
<dbReference type="Proteomes" id="UP000552836">
    <property type="component" value="Unassembled WGS sequence"/>
</dbReference>
<feature type="transmembrane region" description="Helical" evidence="1">
    <location>
        <begin position="47"/>
        <end position="72"/>
    </location>
</feature>
<dbReference type="AlphaFoldDB" id="A0A846M2Q0"/>
<protein>
    <submittedName>
        <fullName evidence="3">Uncharacterized protein</fullName>
    </submittedName>
</protein>
<reference evidence="2" key="4">
    <citation type="submission" date="2024-05" db="EMBL/GenBank/DDBJ databases">
        <authorList>
            <person name="Sun Q."/>
            <person name="Zhou Y."/>
        </authorList>
    </citation>
    <scope>NUCLEOTIDE SEQUENCE</scope>
    <source>
        <strain evidence="2">CGMCC 4.5581</strain>
    </source>
</reference>
<reference evidence="3 4" key="3">
    <citation type="submission" date="2020-02" db="EMBL/GenBank/DDBJ databases">
        <title>Sequencing the genomes of 1000 actinobacteria strains.</title>
        <authorList>
            <person name="Klenk H.-P."/>
        </authorList>
    </citation>
    <scope>NUCLEOTIDE SEQUENCE [LARGE SCALE GENOMIC DNA]</scope>
    <source>
        <strain evidence="3 4">DSM 45201</strain>
    </source>
</reference>
<evidence type="ECO:0000313" key="4">
    <source>
        <dbReference type="Proteomes" id="UP000552836"/>
    </source>
</evidence>
<evidence type="ECO:0000313" key="5">
    <source>
        <dbReference type="Proteomes" id="UP000648663"/>
    </source>
</evidence>
<dbReference type="Proteomes" id="UP000648663">
    <property type="component" value="Unassembled WGS sequence"/>
</dbReference>
<keyword evidence="1" id="KW-0472">Membrane</keyword>
<evidence type="ECO:0000256" key="1">
    <source>
        <dbReference type="SAM" id="Phobius"/>
    </source>
</evidence>
<feature type="transmembrane region" description="Helical" evidence="1">
    <location>
        <begin position="6"/>
        <end position="26"/>
    </location>
</feature>
<keyword evidence="1" id="KW-0812">Transmembrane</keyword>
<accession>A0A846M2Q0</accession>
<keyword evidence="5" id="KW-1185">Reference proteome</keyword>
<dbReference type="EMBL" id="BMMI01000009">
    <property type="protein sequence ID" value="GGL80583.1"/>
    <property type="molecule type" value="Genomic_DNA"/>
</dbReference>